<dbReference type="PANTHER" id="PTHR33437:SF4">
    <property type="entry name" value="RETROTRANSPOSON GAG PROTEIN"/>
    <property type="match status" value="1"/>
</dbReference>
<proteinExistence type="predicted"/>
<dbReference type="PaxDb" id="4113-PGSC0003DMT400089758"/>
<dbReference type="PANTHER" id="PTHR33437">
    <property type="entry name" value="OS06G0361200 PROTEIN"/>
    <property type="match status" value="1"/>
</dbReference>
<dbReference type="Gramene" id="PGSC0003DMT400089758">
    <property type="protein sequence ID" value="PGSC0003DMT400089758"/>
    <property type="gene ID" value="PGSC0003DMG400039329"/>
</dbReference>
<dbReference type="InParanoid" id="M1DIV4"/>
<reference evidence="2" key="1">
    <citation type="journal article" date="2011" name="Nature">
        <title>Genome sequence and analysis of the tuber crop potato.</title>
        <authorList>
            <consortium name="The Potato Genome Sequencing Consortium"/>
        </authorList>
    </citation>
    <scope>NUCLEOTIDE SEQUENCE [LARGE SCALE GENOMIC DNA]</scope>
    <source>
        <strain evidence="2">cv. DM1-3 516 R44</strain>
    </source>
</reference>
<evidence type="ECO:0000313" key="1">
    <source>
        <dbReference type="EnsemblPlants" id="PGSC0003DMT400089758"/>
    </source>
</evidence>
<dbReference type="AlphaFoldDB" id="M1DIV4"/>
<organism evidence="1 2">
    <name type="scientific">Solanum tuberosum</name>
    <name type="common">Potato</name>
    <dbReference type="NCBI Taxonomy" id="4113"/>
    <lineage>
        <taxon>Eukaryota</taxon>
        <taxon>Viridiplantae</taxon>
        <taxon>Streptophyta</taxon>
        <taxon>Embryophyta</taxon>
        <taxon>Tracheophyta</taxon>
        <taxon>Spermatophyta</taxon>
        <taxon>Magnoliopsida</taxon>
        <taxon>eudicotyledons</taxon>
        <taxon>Gunneridae</taxon>
        <taxon>Pentapetalae</taxon>
        <taxon>asterids</taxon>
        <taxon>lamiids</taxon>
        <taxon>Solanales</taxon>
        <taxon>Solanaceae</taxon>
        <taxon>Solanoideae</taxon>
        <taxon>Solaneae</taxon>
        <taxon>Solanum</taxon>
    </lineage>
</organism>
<dbReference type="EnsemblPlants" id="PGSC0003DMT400089758">
    <property type="protein sequence ID" value="PGSC0003DMT400089758"/>
    <property type="gene ID" value="PGSC0003DMG400039329"/>
</dbReference>
<evidence type="ECO:0000313" key="2">
    <source>
        <dbReference type="Proteomes" id="UP000011115"/>
    </source>
</evidence>
<keyword evidence="2" id="KW-1185">Reference proteome</keyword>
<reference evidence="1" key="2">
    <citation type="submission" date="2015-06" db="UniProtKB">
        <authorList>
            <consortium name="EnsemblPlants"/>
        </authorList>
    </citation>
    <scope>IDENTIFICATION</scope>
    <source>
        <strain evidence="1">DM1-3 516 R44</strain>
    </source>
</reference>
<dbReference type="Proteomes" id="UP000011115">
    <property type="component" value="Unassembled WGS sequence"/>
</dbReference>
<sequence length="204" mass="22302">MTFKKINSKSASASKFGSAFVSSSAFASASGKTNGSKFYIVVENILDVTTGIMGPVTRNQAKLLRQQAFQVSYESAIVFDSSSKGVKSPAKATKEDIAEMVERVLTQLSLSTSKTSFTSTDNDVLNSVSTLHNLYVSHVMENRCYSPSSTMVMQAMVIETFTIEEQLANLTKEVEGLSKYIKGQAVQITKLTNMVENMEEREST</sequence>
<name>M1DIV4_SOLTU</name>
<dbReference type="HOGENOM" id="CLU_109150_0_0_1"/>
<protein>
    <submittedName>
        <fullName evidence="1">Uncharacterized protein</fullName>
    </submittedName>
</protein>
<accession>M1DIV4</accession>